<dbReference type="GeneID" id="39581404"/>
<sequence>MAQKTLLATILGAASVAAHGFVETITVNGQTYESYNPATFPYMPNPPPVPGWTADFPDLGFVEPAAAGNPDIICHRSATPGQSHISVSAGDTLTLQWTPWPESHKGPVIDYLANCNGDCSNVDKTSLQFFKIAEQGLITPGDPATAFWAADKLIADGEVWEVTIPEDIAPGSYVLRHEILALHSGSQPNGAQFYPQCINLQISGSGSANPSGVPGTSLYTAQDPGVLFNIWTAVDSYPIPGPPLYNARKTRRHAKDIKA</sequence>
<keyword evidence="10" id="KW-1015">Disulfide bond</keyword>
<dbReference type="GO" id="GO:0005576">
    <property type="term" value="C:extracellular region"/>
    <property type="evidence" value="ECO:0007669"/>
    <property type="project" value="UniProtKB-SubCell"/>
</dbReference>
<feature type="signal peptide" evidence="16">
    <location>
        <begin position="1"/>
        <end position="18"/>
    </location>
</feature>
<evidence type="ECO:0000256" key="11">
    <source>
        <dbReference type="ARBA" id="ARBA00023277"/>
    </source>
</evidence>
<accession>A0A3N2PU67</accession>
<dbReference type="EC" id="1.14.99.56" evidence="15"/>
<evidence type="ECO:0000256" key="3">
    <source>
        <dbReference type="ARBA" id="ARBA00022525"/>
    </source>
</evidence>
<dbReference type="OrthoDB" id="4849160at2759"/>
<keyword evidence="3" id="KW-0964">Secreted</keyword>
<dbReference type="PANTHER" id="PTHR33353">
    <property type="entry name" value="PUTATIVE (AFU_ORTHOLOGUE AFUA_1G12560)-RELATED"/>
    <property type="match status" value="1"/>
</dbReference>
<evidence type="ECO:0000256" key="9">
    <source>
        <dbReference type="ARBA" id="ARBA00023033"/>
    </source>
</evidence>
<evidence type="ECO:0000256" key="8">
    <source>
        <dbReference type="ARBA" id="ARBA00023008"/>
    </source>
</evidence>
<evidence type="ECO:0000313" key="18">
    <source>
        <dbReference type="EMBL" id="ROT37866.1"/>
    </source>
</evidence>
<dbReference type="Proteomes" id="UP000272025">
    <property type="component" value="Unassembled WGS sequence"/>
</dbReference>
<organism evidence="18 19">
    <name type="scientific">Sodiomyces alkalinus (strain CBS 110278 / VKM F-3762 / F11)</name>
    <name type="common">Alkaliphilic filamentous fungus</name>
    <dbReference type="NCBI Taxonomy" id="1314773"/>
    <lineage>
        <taxon>Eukaryota</taxon>
        <taxon>Fungi</taxon>
        <taxon>Dikarya</taxon>
        <taxon>Ascomycota</taxon>
        <taxon>Pezizomycotina</taxon>
        <taxon>Sordariomycetes</taxon>
        <taxon>Hypocreomycetidae</taxon>
        <taxon>Glomerellales</taxon>
        <taxon>Plectosphaerellaceae</taxon>
        <taxon>Sodiomyces</taxon>
    </lineage>
</organism>
<keyword evidence="8" id="KW-0186">Copper</keyword>
<dbReference type="PANTHER" id="PTHR33353:SF10">
    <property type="entry name" value="ENDO-BETA-1,4-GLUCANASE D"/>
    <property type="match status" value="1"/>
</dbReference>
<evidence type="ECO:0000256" key="14">
    <source>
        <dbReference type="ARBA" id="ARBA00045077"/>
    </source>
</evidence>
<evidence type="ECO:0000256" key="7">
    <source>
        <dbReference type="ARBA" id="ARBA00023002"/>
    </source>
</evidence>
<protein>
    <recommendedName>
        <fullName evidence="15">lytic cellulose monooxygenase (C4-dehydrogenating)</fullName>
        <ecNumber evidence="15">1.14.99.56</ecNumber>
    </recommendedName>
</protein>
<evidence type="ECO:0000256" key="10">
    <source>
        <dbReference type="ARBA" id="ARBA00023157"/>
    </source>
</evidence>
<keyword evidence="9" id="KW-0503">Monooxygenase</keyword>
<evidence type="ECO:0000256" key="6">
    <source>
        <dbReference type="ARBA" id="ARBA00023001"/>
    </source>
</evidence>
<keyword evidence="7" id="KW-0560">Oxidoreductase</keyword>
<keyword evidence="11" id="KW-0119">Carbohydrate metabolism</keyword>
<name>A0A3N2PU67_SODAK</name>
<dbReference type="InterPro" id="IPR005103">
    <property type="entry name" value="AA9_LPMO"/>
</dbReference>
<keyword evidence="19" id="KW-1185">Reference proteome</keyword>
<dbReference type="CDD" id="cd21175">
    <property type="entry name" value="LPMO_AA9"/>
    <property type="match status" value="1"/>
</dbReference>
<evidence type="ECO:0000256" key="5">
    <source>
        <dbReference type="ARBA" id="ARBA00022729"/>
    </source>
</evidence>
<evidence type="ECO:0000256" key="13">
    <source>
        <dbReference type="ARBA" id="ARBA00044502"/>
    </source>
</evidence>
<dbReference type="GO" id="GO:0004497">
    <property type="term" value="F:monooxygenase activity"/>
    <property type="evidence" value="ECO:0007669"/>
    <property type="project" value="UniProtKB-KW"/>
</dbReference>
<comment type="cofactor">
    <cofactor evidence="1">
        <name>Cu(2+)</name>
        <dbReference type="ChEBI" id="CHEBI:29036"/>
    </cofactor>
</comment>
<evidence type="ECO:0000256" key="16">
    <source>
        <dbReference type="SAM" id="SignalP"/>
    </source>
</evidence>
<evidence type="ECO:0000259" key="17">
    <source>
        <dbReference type="Pfam" id="PF03443"/>
    </source>
</evidence>
<keyword evidence="12" id="KW-0624">Polysaccharide degradation</keyword>
<keyword evidence="6" id="KW-0136">Cellulose degradation</keyword>
<comment type="catalytic activity">
    <reaction evidence="14">
        <text>[(1-&gt;4)-beta-D-glucosyl]n+m + reduced acceptor + O2 = 4-dehydro-beta-D-glucosyl-[(1-&gt;4)-beta-D-glucosyl]n-1 + [(1-&gt;4)-beta-D-glucosyl]m + acceptor + H2O.</text>
        <dbReference type="EC" id="1.14.99.56"/>
    </reaction>
</comment>
<proteinExistence type="inferred from homology"/>
<dbReference type="InterPro" id="IPR049892">
    <property type="entry name" value="AA9"/>
</dbReference>
<feature type="domain" description="Auxiliary Activity family 9 catalytic" evidence="17">
    <location>
        <begin position="19"/>
        <end position="234"/>
    </location>
</feature>
<dbReference type="GO" id="GO:0030245">
    <property type="term" value="P:cellulose catabolic process"/>
    <property type="evidence" value="ECO:0007669"/>
    <property type="project" value="UniProtKB-KW"/>
</dbReference>
<evidence type="ECO:0000256" key="12">
    <source>
        <dbReference type="ARBA" id="ARBA00023326"/>
    </source>
</evidence>
<keyword evidence="4" id="KW-0479">Metal-binding</keyword>
<dbReference type="RefSeq" id="XP_028465672.1">
    <property type="nucleotide sequence ID" value="XM_028612926.1"/>
</dbReference>
<dbReference type="GO" id="GO:0046872">
    <property type="term" value="F:metal ion binding"/>
    <property type="evidence" value="ECO:0007669"/>
    <property type="project" value="UniProtKB-KW"/>
</dbReference>
<evidence type="ECO:0000256" key="4">
    <source>
        <dbReference type="ARBA" id="ARBA00022723"/>
    </source>
</evidence>
<dbReference type="STRING" id="1314773.A0A3N2PU67"/>
<gene>
    <name evidence="18" type="ORF">SODALDRAFT_340203</name>
</gene>
<feature type="chain" id="PRO_5017963493" description="lytic cellulose monooxygenase (C4-dehydrogenating)" evidence="16">
    <location>
        <begin position="19"/>
        <end position="259"/>
    </location>
</feature>
<dbReference type="Gene3D" id="2.70.50.70">
    <property type="match status" value="1"/>
</dbReference>
<dbReference type="AlphaFoldDB" id="A0A3N2PU67"/>
<evidence type="ECO:0000256" key="2">
    <source>
        <dbReference type="ARBA" id="ARBA00004613"/>
    </source>
</evidence>
<reference evidence="18 19" key="1">
    <citation type="journal article" date="2018" name="Mol. Ecol.">
        <title>The obligate alkalophilic soda-lake fungus Sodiomyces alkalinus has shifted to a protein diet.</title>
        <authorList>
            <person name="Grum-Grzhimaylo A.A."/>
            <person name="Falkoski D.L."/>
            <person name="van den Heuvel J."/>
            <person name="Valero-Jimenez C.A."/>
            <person name="Min B."/>
            <person name="Choi I.G."/>
            <person name="Lipzen A."/>
            <person name="Daum C.G."/>
            <person name="Aanen D.K."/>
            <person name="Tsang A."/>
            <person name="Henrissat B."/>
            <person name="Bilanenko E.N."/>
            <person name="de Vries R.P."/>
            <person name="van Kan J.A.L."/>
            <person name="Grigoriev I.V."/>
            <person name="Debets A.J.M."/>
        </authorList>
    </citation>
    <scope>NUCLEOTIDE SEQUENCE [LARGE SCALE GENOMIC DNA]</scope>
    <source>
        <strain evidence="18 19">F11</strain>
    </source>
</reference>
<comment type="similarity">
    <text evidence="13">Belongs to the polysaccharide monooxygenase AA9 family.</text>
</comment>
<dbReference type="Pfam" id="PF03443">
    <property type="entry name" value="AA9"/>
    <property type="match status" value="1"/>
</dbReference>
<keyword evidence="5 16" id="KW-0732">Signal</keyword>
<evidence type="ECO:0000256" key="1">
    <source>
        <dbReference type="ARBA" id="ARBA00001973"/>
    </source>
</evidence>
<comment type="subcellular location">
    <subcellularLocation>
        <location evidence="2">Secreted</location>
    </subcellularLocation>
</comment>
<dbReference type="EMBL" id="ML119056">
    <property type="protein sequence ID" value="ROT37866.1"/>
    <property type="molecule type" value="Genomic_DNA"/>
</dbReference>
<evidence type="ECO:0000256" key="15">
    <source>
        <dbReference type="ARBA" id="ARBA00047174"/>
    </source>
</evidence>
<evidence type="ECO:0000313" key="19">
    <source>
        <dbReference type="Proteomes" id="UP000272025"/>
    </source>
</evidence>